<dbReference type="PANTHER" id="PTHR33484:SF3">
    <property type="entry name" value="HYDROXYPROLINE-RICH GLYCOPROTEIN FAMILY PROTEIN"/>
    <property type="match status" value="1"/>
</dbReference>
<evidence type="ECO:0000313" key="1">
    <source>
        <dbReference type="EMBL" id="KAK1438413.1"/>
    </source>
</evidence>
<dbReference type="Proteomes" id="UP001229421">
    <property type="component" value="Unassembled WGS sequence"/>
</dbReference>
<organism evidence="1 2">
    <name type="scientific">Tagetes erecta</name>
    <name type="common">African marigold</name>
    <dbReference type="NCBI Taxonomy" id="13708"/>
    <lineage>
        <taxon>Eukaryota</taxon>
        <taxon>Viridiplantae</taxon>
        <taxon>Streptophyta</taxon>
        <taxon>Embryophyta</taxon>
        <taxon>Tracheophyta</taxon>
        <taxon>Spermatophyta</taxon>
        <taxon>Magnoliopsida</taxon>
        <taxon>eudicotyledons</taxon>
        <taxon>Gunneridae</taxon>
        <taxon>Pentapetalae</taxon>
        <taxon>asterids</taxon>
        <taxon>campanulids</taxon>
        <taxon>Asterales</taxon>
        <taxon>Asteraceae</taxon>
        <taxon>Asteroideae</taxon>
        <taxon>Heliantheae alliance</taxon>
        <taxon>Tageteae</taxon>
        <taxon>Tagetes</taxon>
    </lineage>
</organism>
<sequence>MAYTNSKNKNELTMIGKDAFDAIDELFPQGRQSSKPQGLFHYHQYQPQHAYVVQQQVYDAPVATRMTEQVMTCEEAAKMYRGTLFLEYHKKKPARKGFFF</sequence>
<gene>
    <name evidence="1" type="ORF">QVD17_04222</name>
</gene>
<evidence type="ECO:0000313" key="2">
    <source>
        <dbReference type="Proteomes" id="UP001229421"/>
    </source>
</evidence>
<name>A0AAD8LF41_TARER</name>
<reference evidence="1" key="1">
    <citation type="journal article" date="2023" name="bioRxiv">
        <title>Improved chromosome-level genome assembly for marigold (Tagetes erecta).</title>
        <authorList>
            <person name="Jiang F."/>
            <person name="Yuan L."/>
            <person name="Wang S."/>
            <person name="Wang H."/>
            <person name="Xu D."/>
            <person name="Wang A."/>
            <person name="Fan W."/>
        </authorList>
    </citation>
    <scope>NUCLEOTIDE SEQUENCE</scope>
    <source>
        <strain evidence="1">WSJ</strain>
        <tissue evidence="1">Leaf</tissue>
    </source>
</reference>
<comment type="caution">
    <text evidence="1">The sequence shown here is derived from an EMBL/GenBank/DDBJ whole genome shotgun (WGS) entry which is preliminary data.</text>
</comment>
<dbReference type="AlphaFoldDB" id="A0AAD8LF41"/>
<keyword evidence="2" id="KW-1185">Reference proteome</keyword>
<accession>A0AAD8LF41</accession>
<protein>
    <submittedName>
        <fullName evidence="1">Uncharacterized protein</fullName>
    </submittedName>
</protein>
<dbReference type="PANTHER" id="PTHR33484">
    <property type="entry name" value="BNAC07G33360D PROTEIN"/>
    <property type="match status" value="1"/>
</dbReference>
<proteinExistence type="predicted"/>
<dbReference type="EMBL" id="JAUHHV010000001">
    <property type="protein sequence ID" value="KAK1438413.1"/>
    <property type="molecule type" value="Genomic_DNA"/>
</dbReference>